<accession>A0A2T2ZWG3</accession>
<keyword evidence="2" id="KW-1185">Reference proteome</keyword>
<protein>
    <submittedName>
        <fullName evidence="1">Uncharacterized protein</fullName>
    </submittedName>
</protein>
<organism evidence="1 2">
    <name type="scientific">Coniella lustricola</name>
    <dbReference type="NCBI Taxonomy" id="2025994"/>
    <lineage>
        <taxon>Eukaryota</taxon>
        <taxon>Fungi</taxon>
        <taxon>Dikarya</taxon>
        <taxon>Ascomycota</taxon>
        <taxon>Pezizomycotina</taxon>
        <taxon>Sordariomycetes</taxon>
        <taxon>Sordariomycetidae</taxon>
        <taxon>Diaporthales</taxon>
        <taxon>Schizoparmaceae</taxon>
        <taxon>Coniella</taxon>
    </lineage>
</organism>
<name>A0A2T2ZWG3_9PEZI</name>
<sequence length="156" mass="17599">MSMIPLISHCIWSQCVHVYYLVCVQQGDLATKVANENDLLVLHQRASFGLRGEQGHPGQTVADLLVSMLDPHGEGAGALCCACRADWQTGWVHDSGLGRHALRHDNTGCEFSSQRLYDVYTIYKRTDIYIYIYTRNQDLGNNVFDSVENHRQPALF</sequence>
<dbReference type="Proteomes" id="UP000241462">
    <property type="component" value="Unassembled WGS sequence"/>
</dbReference>
<gene>
    <name evidence="1" type="ORF">BD289DRAFT_443937</name>
</gene>
<proteinExistence type="predicted"/>
<reference evidence="1 2" key="1">
    <citation type="journal article" date="2018" name="Mycol. Prog.">
        <title>Coniella lustricola, a new species from submerged detritus.</title>
        <authorList>
            <person name="Raudabaugh D.B."/>
            <person name="Iturriaga T."/>
            <person name="Carver A."/>
            <person name="Mondo S."/>
            <person name="Pangilinan J."/>
            <person name="Lipzen A."/>
            <person name="He G."/>
            <person name="Amirebrahimi M."/>
            <person name="Grigoriev I.V."/>
            <person name="Miller A.N."/>
        </authorList>
    </citation>
    <scope>NUCLEOTIDE SEQUENCE [LARGE SCALE GENOMIC DNA]</scope>
    <source>
        <strain evidence="1 2">B22-T-1</strain>
    </source>
</reference>
<evidence type="ECO:0000313" key="2">
    <source>
        <dbReference type="Proteomes" id="UP000241462"/>
    </source>
</evidence>
<evidence type="ECO:0000313" key="1">
    <source>
        <dbReference type="EMBL" id="PSR78428.1"/>
    </source>
</evidence>
<dbReference type="EMBL" id="KZ678607">
    <property type="protein sequence ID" value="PSR78428.1"/>
    <property type="molecule type" value="Genomic_DNA"/>
</dbReference>
<dbReference type="InParanoid" id="A0A2T2ZWG3"/>
<dbReference type="AlphaFoldDB" id="A0A2T2ZWG3"/>